<dbReference type="PANTHER" id="PTHR36503:SF2">
    <property type="entry name" value="BLR2408 PROTEIN"/>
    <property type="match status" value="1"/>
</dbReference>
<keyword evidence="1" id="KW-0560">Oxidoreductase</keyword>
<proteinExistence type="predicted"/>
<dbReference type="GO" id="GO:0051213">
    <property type="term" value="F:dioxygenase activity"/>
    <property type="evidence" value="ECO:0007669"/>
    <property type="project" value="UniProtKB-KW"/>
</dbReference>
<dbReference type="Proteomes" id="UP000323188">
    <property type="component" value="Unassembled WGS sequence"/>
</dbReference>
<comment type="caution">
    <text evidence="1">The sequence shown here is derived from an EMBL/GenBank/DDBJ whole genome shotgun (WGS) entry which is preliminary data.</text>
</comment>
<name>A0A5B2U0U6_9FLAO</name>
<keyword evidence="1" id="KW-0223">Dioxygenase</keyword>
<organism evidence="1 2">
    <name type="scientific">Maribacter flavus</name>
    <dbReference type="NCBI Taxonomy" id="1658664"/>
    <lineage>
        <taxon>Bacteria</taxon>
        <taxon>Pseudomonadati</taxon>
        <taxon>Bacteroidota</taxon>
        <taxon>Flavobacteriia</taxon>
        <taxon>Flavobacteriales</taxon>
        <taxon>Flavobacteriaceae</taxon>
        <taxon>Maribacter</taxon>
    </lineage>
</organism>
<dbReference type="SUPFAM" id="SSF54593">
    <property type="entry name" value="Glyoxalase/Bleomycin resistance protein/Dihydroxybiphenyl dioxygenase"/>
    <property type="match status" value="1"/>
</dbReference>
<sequence>MKSIWLNLPVKDINVSKIFFKQIGFRENPMHAHSEHIGSFLIGEHDFVLMLFPENAFQHFAQTEISDTNQGSEMLINLDAQTRAEVDEMAQKVKNAGGRIFAEPAEVDGWMYAMGFIDRDGHRWSMLHMEMDKMPK</sequence>
<gene>
    <name evidence="1" type="ORF">F0361_04130</name>
</gene>
<reference evidence="1 2" key="1">
    <citation type="submission" date="2019-09" db="EMBL/GenBank/DDBJ databases">
        <authorList>
            <person name="Khan S.A."/>
            <person name="Jeon C.O."/>
            <person name="Chun B.H."/>
            <person name="Jeong S.E."/>
        </authorList>
    </citation>
    <scope>NUCLEOTIDE SEQUENCE [LARGE SCALE GENOMIC DNA]</scope>
    <source>
        <strain evidence="1 2">KCTC 42508</strain>
    </source>
</reference>
<dbReference type="AlphaFoldDB" id="A0A5B2U0U6"/>
<accession>A0A5B2U0U6</accession>
<dbReference type="PANTHER" id="PTHR36503">
    <property type="entry name" value="BLR2520 PROTEIN"/>
    <property type="match status" value="1"/>
</dbReference>
<evidence type="ECO:0000313" key="2">
    <source>
        <dbReference type="Proteomes" id="UP000323188"/>
    </source>
</evidence>
<evidence type="ECO:0000313" key="1">
    <source>
        <dbReference type="EMBL" id="KAA2219988.1"/>
    </source>
</evidence>
<dbReference type="InterPro" id="IPR029068">
    <property type="entry name" value="Glyas_Bleomycin-R_OHBP_Dase"/>
</dbReference>
<dbReference type="Gene3D" id="3.10.180.10">
    <property type="entry name" value="2,3-Dihydroxybiphenyl 1,2-Dioxygenase, domain 1"/>
    <property type="match status" value="1"/>
</dbReference>
<protein>
    <submittedName>
        <fullName evidence="1">Extradiol dioxygenase</fullName>
    </submittedName>
</protein>
<dbReference type="EMBL" id="VUOE01000001">
    <property type="protein sequence ID" value="KAA2219988.1"/>
    <property type="molecule type" value="Genomic_DNA"/>
</dbReference>